<evidence type="ECO:0000313" key="2">
    <source>
        <dbReference type="Proteomes" id="UP001140234"/>
    </source>
</evidence>
<gene>
    <name evidence="1" type="ORF">IWQ57_005070</name>
</gene>
<comment type="caution">
    <text evidence="1">The sequence shown here is derived from an EMBL/GenBank/DDBJ whole genome shotgun (WGS) entry which is preliminary data.</text>
</comment>
<accession>A0ACC1JPJ5</accession>
<evidence type="ECO:0000313" key="1">
    <source>
        <dbReference type="EMBL" id="KAJ2764688.1"/>
    </source>
</evidence>
<sequence>MAATAFPVSDDELRRRAGQCHAELLAAKVTLTTPPVSRLQVETIEPTGAKDGRITGAKLVFSFTVDESDCNAWRTLHGGCVFTICNAAGKIAAAVVAAGARNLVSTDLTTHYLAGVPVGATVAVEIECLRTTRSIAFLRGSIRDAAGNLCYMCVQNVSFEL</sequence>
<keyword evidence="2" id="KW-1185">Reference proteome</keyword>
<dbReference type="EMBL" id="JANBUJ010002260">
    <property type="protein sequence ID" value="KAJ2764688.1"/>
    <property type="molecule type" value="Genomic_DNA"/>
</dbReference>
<proteinExistence type="predicted"/>
<dbReference type="Proteomes" id="UP001140234">
    <property type="component" value="Unassembled WGS sequence"/>
</dbReference>
<protein>
    <submittedName>
        <fullName evidence="1">Uncharacterized protein</fullName>
    </submittedName>
</protein>
<organism evidence="1 2">
    <name type="scientific">Coemansia nantahalensis</name>
    <dbReference type="NCBI Taxonomy" id="2789366"/>
    <lineage>
        <taxon>Eukaryota</taxon>
        <taxon>Fungi</taxon>
        <taxon>Fungi incertae sedis</taxon>
        <taxon>Zoopagomycota</taxon>
        <taxon>Kickxellomycotina</taxon>
        <taxon>Kickxellomycetes</taxon>
        <taxon>Kickxellales</taxon>
        <taxon>Kickxellaceae</taxon>
        <taxon>Coemansia</taxon>
    </lineage>
</organism>
<reference evidence="1" key="1">
    <citation type="submission" date="2022-07" db="EMBL/GenBank/DDBJ databases">
        <title>Phylogenomic reconstructions and comparative analyses of Kickxellomycotina fungi.</title>
        <authorList>
            <person name="Reynolds N.K."/>
            <person name="Stajich J.E."/>
            <person name="Barry K."/>
            <person name="Grigoriev I.V."/>
            <person name="Crous P."/>
            <person name="Smith M.E."/>
        </authorList>
    </citation>
    <scope>NUCLEOTIDE SEQUENCE</scope>
    <source>
        <strain evidence="1">CBS 109366</strain>
    </source>
</reference>
<name>A0ACC1JPJ5_9FUNG</name>